<accession>A0A1J4JRE3</accession>
<dbReference type="Proteomes" id="UP000179807">
    <property type="component" value="Unassembled WGS sequence"/>
</dbReference>
<dbReference type="EMBL" id="MLAK01000927">
    <property type="protein sequence ID" value="OHT01008.1"/>
    <property type="molecule type" value="Genomic_DNA"/>
</dbReference>
<dbReference type="SUPFAM" id="SSF48371">
    <property type="entry name" value="ARM repeat"/>
    <property type="match status" value="2"/>
</dbReference>
<dbReference type="InterPro" id="IPR018200">
    <property type="entry name" value="USP_CS"/>
</dbReference>
<dbReference type="PROSITE" id="PS50235">
    <property type="entry name" value="USP_3"/>
    <property type="match status" value="1"/>
</dbReference>
<dbReference type="VEuPathDB" id="TrichDB:TRFO_07672"/>
<dbReference type="PROSITE" id="PS00973">
    <property type="entry name" value="USP_2"/>
    <property type="match status" value="1"/>
</dbReference>
<dbReference type="InterPro" id="IPR038765">
    <property type="entry name" value="Papain-like_cys_pep_sf"/>
</dbReference>
<dbReference type="GO" id="GO:0016579">
    <property type="term" value="P:protein deubiquitination"/>
    <property type="evidence" value="ECO:0007669"/>
    <property type="project" value="InterPro"/>
</dbReference>
<gene>
    <name evidence="2" type="ORF">TRFO_07672</name>
</gene>
<comment type="caution">
    <text evidence="2">The sequence shown here is derived from an EMBL/GenBank/DDBJ whole genome shotgun (WGS) entry which is preliminary data.</text>
</comment>
<sequence>MEENQQYLSLEEWEEKVLTNVKSFSPSDKDYEWFDAHINLIILKNEFPGYDSPDFFLCEFCADFIDTILSLKPKTAKDAEKINPFLESALKLLAKRIISVKNDDKFIQTAKLIITDPQKPYYKSLSKSNSKPNKFFVNNLNFFENCGVVEAVTEFLKTKKNVKIGKITSLINFFYSIKNECDKESIYKFFEASLQCLQNKLQSIDDKEIRSIDEKDIHQVVEYMKEILIKAPPDVIENLDQTIFVLSIRFAKSPFLKKQFSGLMTIKTQLMSGDHDTKDLCSIVNNEQLIPFLLKDDLHHELVKNFTIILQILLNNGFSSPDDLQQFWNITLRQHASTIESFLKSFEYLLANLSKQILKQIWRIFSQSEIFPIQVLKFFQRIAPYGTDSKRSKLFNALIEYYPKIDENNFDEKKTFVHTLFELVPENPKICGKFQDQCFNQLNEDNDDNVDMSLILSILAASCKCISPEKARDIFNAILNKMINAENELLNQFIELLCLLTSHFIEPFNDDEFNKLLQISFEYLISNTQEIITLYQAIFKVKTQLIVKEKVLLLIHQICEFSLQQQNSTLISFLIFVFEEANNNCFKIYYFNNKQFIHDKHGLILYDDYKVVKSTEKLIGINELWNFAFSQINNDDIIRYLCHLYSSSKKTSDIINYTKICLKHLNNISALKAIHLIMDQVESKFDKLSRNIQENRYLTKSCSYEIRISIEEDEEKTLIIRVPKNISFDAFSERVAFLLGIESKNVIFYLQRKKVLKRNFKLFYGAEFIVETSKKGVFTCEFSNNYFPSLYLSKPKYIKKIFNLIKSNNPEIAGIALDILNLLPTVKEEFEYIYSEIERKPDWNEIFSFDNKSVFLYRLNIVGNLLLNDNEWVDSFYMSGGSLWLLNTLFRDALNDFADDESLQLIIEISILLLNIIKDEKLKKKVVTQLGKDVIEQIIQLSIQHKDSVYFIQTMIEVIHEFALYSPEMFIKSKSFIELFKYSIFSDNSKTRTSITSVIKLLKPKNFLNCILKLLKNAIDKNCDEYFELLNEIVNCNPKKLSKYIMDILFSQYTIKDANLIQQLEFIPPNEQFTRNIFSIFLKVVDIYDILKKEKVFNFITENILFNKLKYFNPSDDIFSIMQNFIKKQPELSKIIVPKIISHNNVKVYSKECDFCFTKYRGIKNLGATCYMNATIQQLFNIPQFRSLILQHHQNIEGVQNEKLNQKDNQHEDQQDNHQQNRSNNLGKKIPQWFVNFQYVFAKLLLFPTKYIDISKFVKNWKWYDEPVNPHEQQDAVEFVQMLLDRLSDFIPEISKIFQGKIKHEIIGTNANFRNECFETFVTFPIEINGHSNIDESFQAFLMPDIFEGNEKYDAEGIGKIEAKRFHYIEEAPPILILHLKRFTFNMKNGKRMKLNDEFFFPKEIDLSKLMKDSSDDSHMYDLIGVEMHSGDASGGHYYSYCRSANNEWNKFNDTVIKSFDQEKLFNLLNTDTNTDNTFRVRKSDNAYLLYYQSRNFHLSQSIHNSSSHSSFNDMEIDINLAQNLAQEIENFVNALILNNKKYLEFMMSIADHSSDVKFVYNFLINSLSIVKEPKQIIEIFQRIKDILNKESSSSFLNEAFIYNDFLLKNENKEVRHICSEVICIAIEKTSIVDPYLSFLENNEKTMINRWSLFDEFLCPLISILESKIKIDKKKWATFLISFLKSLNVSKNKQIKLSINLDSLYKCLSLLVNDEHIREEFEKDFLDPNFLCPLLQSRKNSHNLSIIIRKFLSNEEKENDFYTEIEKFIETEEDMSIVCGIFAISLFFDNQSLLKSVLSFLKGAGYVENEELMIDLVLRIPFIQSELVPFLTNYSHFWIINWLLSVSEKVRECCCELLHKSFSEFPELSFDDIEYIPPSGNLSFLQEISSSLYFSIKKFVEYCVTRVKNSYKLNTIGIDTYKMLPYKEFFGLLKWSVIRSDGISMILKKQKFLIKGMVKFKRVEGKNSELCLETLKFIYSVIGSKYAKDFFCKRRFARKFVKVFSNSTFDSINRVTSVETVSMIVALLPPQYSHFLFDTKFFKNSLQYCFSSMSVTAPQLENYIISNANLKIISPYVWNNDAFNMNYSNSIYFLSLTISLLNSCQKLSNLFFDLGRPKEILEYFAKNHEFGNVASKQIEVLDSFLRAYQQVGKRRDDLLSLMHGQMENIKEMLLLSHNENTRTDVLLAIYRLLMQLFVMSSQFENLVMNFVQNDFLVNIREDVWTGAIELVRFICVNLNSNQKQNKAFNFVKKELLSLKKPYNFKIIVELCDIITKLLMQYEPPVNEIVEFLDKLRNDNEIPEPVPKEICRLIATLRDKDAKGLSRLLKLIS</sequence>
<keyword evidence="3" id="KW-1185">Reference proteome</keyword>
<dbReference type="SUPFAM" id="SSF54001">
    <property type="entry name" value="Cysteine proteinases"/>
    <property type="match status" value="1"/>
</dbReference>
<dbReference type="InterPro" id="IPR016024">
    <property type="entry name" value="ARM-type_fold"/>
</dbReference>
<proteinExistence type="predicted"/>
<dbReference type="RefSeq" id="XP_068354144.1">
    <property type="nucleotide sequence ID" value="XM_068493820.1"/>
</dbReference>
<organism evidence="2 3">
    <name type="scientific">Tritrichomonas foetus</name>
    <dbReference type="NCBI Taxonomy" id="1144522"/>
    <lineage>
        <taxon>Eukaryota</taxon>
        <taxon>Metamonada</taxon>
        <taxon>Parabasalia</taxon>
        <taxon>Tritrichomonadida</taxon>
        <taxon>Tritrichomonadidae</taxon>
        <taxon>Tritrichomonas</taxon>
    </lineage>
</organism>
<reference evidence="2" key="1">
    <citation type="submission" date="2016-10" db="EMBL/GenBank/DDBJ databases">
        <authorList>
            <person name="Benchimol M."/>
            <person name="Almeida L.G."/>
            <person name="Vasconcelos A.T."/>
            <person name="Perreira-Neves A."/>
            <person name="Rosa I.A."/>
            <person name="Tasca T."/>
            <person name="Bogo M.R."/>
            <person name="de Souza W."/>
        </authorList>
    </citation>
    <scope>NUCLEOTIDE SEQUENCE [LARGE SCALE GENOMIC DNA]</scope>
    <source>
        <strain evidence="2">K</strain>
    </source>
</reference>
<evidence type="ECO:0000313" key="3">
    <source>
        <dbReference type="Proteomes" id="UP000179807"/>
    </source>
</evidence>
<feature type="domain" description="USP" evidence="1">
    <location>
        <begin position="1161"/>
        <end position="1495"/>
    </location>
</feature>
<dbReference type="InterPro" id="IPR050164">
    <property type="entry name" value="Peptidase_C19"/>
</dbReference>
<dbReference type="Pfam" id="PF00443">
    <property type="entry name" value="UCH"/>
    <property type="match status" value="1"/>
</dbReference>
<name>A0A1J4JRE3_9EUKA</name>
<dbReference type="InterPro" id="IPR028889">
    <property type="entry name" value="USP"/>
</dbReference>
<dbReference type="GeneID" id="94828524"/>
<dbReference type="GO" id="GO:0005829">
    <property type="term" value="C:cytosol"/>
    <property type="evidence" value="ECO:0007669"/>
    <property type="project" value="TreeGrafter"/>
</dbReference>
<evidence type="ECO:0000259" key="1">
    <source>
        <dbReference type="PROSITE" id="PS50235"/>
    </source>
</evidence>
<dbReference type="OrthoDB" id="429671at2759"/>
<dbReference type="GO" id="GO:0005634">
    <property type="term" value="C:nucleus"/>
    <property type="evidence" value="ECO:0007669"/>
    <property type="project" value="TreeGrafter"/>
</dbReference>
<dbReference type="GO" id="GO:0004843">
    <property type="term" value="F:cysteine-type deubiquitinase activity"/>
    <property type="evidence" value="ECO:0007669"/>
    <property type="project" value="InterPro"/>
</dbReference>
<dbReference type="PANTHER" id="PTHR24006:SF827">
    <property type="entry name" value="UBIQUITIN CARBOXYL-TERMINAL HYDROLASE 34"/>
    <property type="match status" value="1"/>
</dbReference>
<dbReference type="PROSITE" id="PS00972">
    <property type="entry name" value="USP_1"/>
    <property type="match status" value="1"/>
</dbReference>
<dbReference type="InterPro" id="IPR001394">
    <property type="entry name" value="Peptidase_C19_UCH"/>
</dbReference>
<protein>
    <recommendedName>
        <fullName evidence="1">USP domain-containing protein</fullName>
    </recommendedName>
</protein>
<dbReference type="Gene3D" id="3.90.70.10">
    <property type="entry name" value="Cysteine proteinases"/>
    <property type="match status" value="1"/>
</dbReference>
<evidence type="ECO:0000313" key="2">
    <source>
        <dbReference type="EMBL" id="OHT01008.1"/>
    </source>
</evidence>
<dbReference type="PANTHER" id="PTHR24006">
    <property type="entry name" value="UBIQUITIN CARBOXYL-TERMINAL HYDROLASE"/>
    <property type="match status" value="1"/>
</dbReference>